<dbReference type="Pfam" id="PF06594">
    <property type="entry name" value="HCBP_related"/>
    <property type="match status" value="1"/>
</dbReference>
<dbReference type="Proteomes" id="UP000345637">
    <property type="component" value="Unassembled WGS sequence"/>
</dbReference>
<sequence length="199" mass="21354">MLTGDNGKLMRCTARPGTTPLTAASATTCLSGGTGNDTLKGGQRVTIFNLFNAGDGQDTIIESSGTDTLRLGEGLLAEQAVLSRQRVQGYDSLVLNFRDRADSVIIRGYFSLDSYQVEQIVFADDTLWLPEDVLNYIEHNIPLPVMDTAESTADIALLKQEICQFLASGDVDDADDAGVAIPLATAQTTAENWRTAVGY</sequence>
<dbReference type="InterPro" id="IPR010566">
    <property type="entry name" value="Haemolys_ca-bd"/>
</dbReference>
<dbReference type="Gene3D" id="2.150.10.10">
    <property type="entry name" value="Serralysin-like metalloprotease, C-terminal"/>
    <property type="match status" value="1"/>
</dbReference>
<evidence type="ECO:0000259" key="1">
    <source>
        <dbReference type="Pfam" id="PF06594"/>
    </source>
</evidence>
<dbReference type="InterPro" id="IPR011049">
    <property type="entry name" value="Serralysin-like_metalloprot_C"/>
</dbReference>
<feature type="domain" description="Haemolysin-type calcium binding-related" evidence="1">
    <location>
        <begin position="93"/>
        <end position="128"/>
    </location>
</feature>
<reference evidence="2 3" key="1">
    <citation type="submission" date="2019-03" db="EMBL/GenBank/DDBJ databases">
        <authorList>
            <consortium name="Pathogen Informatics"/>
        </authorList>
    </citation>
    <scope>NUCLEOTIDE SEQUENCE [LARGE SCALE GENOMIC DNA]</scope>
    <source>
        <strain evidence="2 3">NCTC12998</strain>
    </source>
</reference>
<evidence type="ECO:0000313" key="2">
    <source>
        <dbReference type="EMBL" id="VFS92204.1"/>
    </source>
</evidence>
<dbReference type="SUPFAM" id="SSF51120">
    <property type="entry name" value="beta-Roll"/>
    <property type="match status" value="1"/>
</dbReference>
<dbReference type="AlphaFoldDB" id="A0A485D6A4"/>
<gene>
    <name evidence="2" type="ORF">NCTC12998_07298</name>
</gene>
<name>A0A485D6A4_RAOPL</name>
<dbReference type="EMBL" id="CAADJE010000041">
    <property type="protein sequence ID" value="VFS92204.1"/>
    <property type="molecule type" value="Genomic_DNA"/>
</dbReference>
<evidence type="ECO:0000313" key="3">
    <source>
        <dbReference type="Proteomes" id="UP000345637"/>
    </source>
</evidence>
<accession>A0A485D6A4</accession>
<organism evidence="2 3">
    <name type="scientific">Raoultella planticola</name>
    <name type="common">Klebsiella planticola</name>
    <dbReference type="NCBI Taxonomy" id="575"/>
    <lineage>
        <taxon>Bacteria</taxon>
        <taxon>Pseudomonadati</taxon>
        <taxon>Pseudomonadota</taxon>
        <taxon>Gammaproteobacteria</taxon>
        <taxon>Enterobacterales</taxon>
        <taxon>Enterobacteriaceae</taxon>
        <taxon>Klebsiella/Raoultella group</taxon>
        <taxon>Raoultella</taxon>
    </lineage>
</organism>
<protein>
    <submittedName>
        <fullName evidence="2">Haemolysin-type calcium binding protein related domain</fullName>
    </submittedName>
</protein>
<proteinExistence type="predicted"/>